<sequence>MPESYYNPAQSPEYTVQIRRLQNSDPGNAEEVFNPLFQKLVDNIHANHLYKADLVNGKVPEAQLPDMDYIGRGEKGEANGVAPLGADGKVPDTYLNAQGGLVAQEAAPENVKLGWIDTGNGNILKFYNGTDWIAVNAVWG</sequence>
<keyword evidence="2" id="KW-1185">Reference proteome</keyword>
<comment type="caution">
    <text evidence="1">The sequence shown here is derived from an EMBL/GenBank/DDBJ whole genome shotgun (WGS) entry which is preliminary data.</text>
</comment>
<dbReference type="GeneID" id="90533400"/>
<accession>A0ABT1S0K3</accession>
<dbReference type="Proteomes" id="UP001524473">
    <property type="component" value="Unassembled WGS sequence"/>
</dbReference>
<dbReference type="RefSeq" id="WP_066866459.1">
    <property type="nucleotide sequence ID" value="NZ_CABKVV010000014.1"/>
</dbReference>
<organism evidence="1 2">
    <name type="scientific">Neglectibacter timonensis</name>
    <dbReference type="NCBI Taxonomy" id="1776382"/>
    <lineage>
        <taxon>Bacteria</taxon>
        <taxon>Bacillati</taxon>
        <taxon>Bacillota</taxon>
        <taxon>Clostridia</taxon>
        <taxon>Eubacteriales</taxon>
        <taxon>Oscillospiraceae</taxon>
        <taxon>Neglectibacter</taxon>
    </lineage>
</organism>
<dbReference type="EMBL" id="JANFZH010000023">
    <property type="protein sequence ID" value="MCQ4840439.1"/>
    <property type="molecule type" value="Genomic_DNA"/>
</dbReference>
<gene>
    <name evidence="1" type="ORF">NE695_11005</name>
</gene>
<reference evidence="1 2" key="1">
    <citation type="submission" date="2022-06" db="EMBL/GenBank/DDBJ databases">
        <title>Isolation of gut microbiota from human fecal samples.</title>
        <authorList>
            <person name="Pamer E.G."/>
            <person name="Barat B."/>
            <person name="Waligurski E."/>
            <person name="Medina S."/>
            <person name="Paddock L."/>
            <person name="Mostad J."/>
        </authorList>
    </citation>
    <scope>NUCLEOTIDE SEQUENCE [LARGE SCALE GENOMIC DNA]</scope>
    <source>
        <strain evidence="1 2">DFI.9.73</strain>
    </source>
</reference>
<evidence type="ECO:0000313" key="2">
    <source>
        <dbReference type="Proteomes" id="UP001524473"/>
    </source>
</evidence>
<name>A0ABT1S0K3_9FIRM</name>
<protein>
    <submittedName>
        <fullName evidence="1">Uncharacterized protein</fullName>
    </submittedName>
</protein>
<evidence type="ECO:0000313" key="1">
    <source>
        <dbReference type="EMBL" id="MCQ4840439.1"/>
    </source>
</evidence>
<proteinExistence type="predicted"/>